<organism evidence="1 2">
    <name type="scientific">Sphingomonas paeninsulae</name>
    <dbReference type="NCBI Taxonomy" id="2319844"/>
    <lineage>
        <taxon>Bacteria</taxon>
        <taxon>Pseudomonadati</taxon>
        <taxon>Pseudomonadota</taxon>
        <taxon>Alphaproteobacteria</taxon>
        <taxon>Sphingomonadales</taxon>
        <taxon>Sphingomonadaceae</taxon>
        <taxon>Sphingomonas</taxon>
    </lineage>
</organism>
<gene>
    <name evidence="1" type="ORF">D3Y57_04735</name>
</gene>
<dbReference type="AlphaFoldDB" id="A0A494THK3"/>
<proteinExistence type="predicted"/>
<accession>A0A494THK3</accession>
<keyword evidence="1" id="KW-0614">Plasmid</keyword>
<keyword evidence="2" id="KW-1185">Reference proteome</keyword>
<evidence type="ECO:0000313" key="1">
    <source>
        <dbReference type="EMBL" id="AYJ85326.1"/>
    </source>
</evidence>
<dbReference type="EMBL" id="CP032828">
    <property type="protein sequence ID" value="AYJ85326.1"/>
    <property type="molecule type" value="Genomic_DNA"/>
</dbReference>
<reference evidence="1 2" key="1">
    <citation type="submission" date="2018-09" db="EMBL/GenBank/DDBJ databases">
        <title>Sphingomonas peninsula sp. nov., isolated from fildes peninsula, Antarctic soil.</title>
        <authorList>
            <person name="Yingchao G."/>
        </authorList>
    </citation>
    <scope>NUCLEOTIDE SEQUENCE [LARGE SCALE GENOMIC DNA]</scope>
    <source>
        <strain evidence="1 2">YZ-8</strain>
        <plasmid evidence="1 2">unnamed1</plasmid>
    </source>
</reference>
<name>A0A494THK3_SPHPE</name>
<dbReference type="KEGG" id="spha:D3Y57_04735"/>
<dbReference type="Proteomes" id="UP000276254">
    <property type="component" value="Plasmid unnamed1"/>
</dbReference>
<geneLocation type="plasmid" evidence="1">
    <name>unnamed1</name>
</geneLocation>
<sequence>MSALLPGDVPETRYGILNRDRKIALWLVGQGRWKFVPGSMRQTLIQASWGTHWLLKRMKARQIITDAHHAPMCPADHWHRARLVFSSCTCGAQYYLDQDNAK</sequence>
<evidence type="ECO:0000313" key="2">
    <source>
        <dbReference type="Proteomes" id="UP000276254"/>
    </source>
</evidence>
<protein>
    <submittedName>
        <fullName evidence="1">Uncharacterized protein</fullName>
    </submittedName>
</protein>